<proteinExistence type="predicted"/>
<dbReference type="EMBL" id="CAJZBQ010000020">
    <property type="protein sequence ID" value="CAG9318549.1"/>
    <property type="molecule type" value="Genomic_DNA"/>
</dbReference>
<keyword evidence="2" id="KW-1185">Reference proteome</keyword>
<evidence type="ECO:0000313" key="1">
    <source>
        <dbReference type="EMBL" id="CAG9318549.1"/>
    </source>
</evidence>
<organism evidence="1 2">
    <name type="scientific">Blepharisma stoltei</name>
    <dbReference type="NCBI Taxonomy" id="1481888"/>
    <lineage>
        <taxon>Eukaryota</taxon>
        <taxon>Sar</taxon>
        <taxon>Alveolata</taxon>
        <taxon>Ciliophora</taxon>
        <taxon>Postciliodesmatophora</taxon>
        <taxon>Heterotrichea</taxon>
        <taxon>Heterotrichida</taxon>
        <taxon>Blepharismidae</taxon>
        <taxon>Blepharisma</taxon>
    </lineage>
</organism>
<dbReference type="InterPro" id="IPR009030">
    <property type="entry name" value="Growth_fac_rcpt_cys_sf"/>
</dbReference>
<dbReference type="SUPFAM" id="SSF57184">
    <property type="entry name" value="Growth factor receptor domain"/>
    <property type="match status" value="1"/>
</dbReference>
<accession>A0AAU9IZG4</accession>
<sequence>MCKAGYIMDAMGYCRCETGFYDFFDGENTVCKACDNNCDSSCGGSEDCYKCADTAINYSQQCKEINFGYKTAFKEGIITIFFASDISYYLTKKNFKVNSNDGRTFDTESWWVERYNLKTYKIHTDLARSDLPVSVVLDFNRG</sequence>
<dbReference type="AlphaFoldDB" id="A0AAU9IZG4"/>
<protein>
    <submittedName>
        <fullName evidence="1">Uncharacterized protein</fullName>
    </submittedName>
</protein>
<dbReference type="Proteomes" id="UP001162131">
    <property type="component" value="Unassembled WGS sequence"/>
</dbReference>
<comment type="caution">
    <text evidence="1">The sequence shown here is derived from an EMBL/GenBank/DDBJ whole genome shotgun (WGS) entry which is preliminary data.</text>
</comment>
<gene>
    <name evidence="1" type="ORF">BSTOLATCC_MIC21022</name>
</gene>
<evidence type="ECO:0000313" key="2">
    <source>
        <dbReference type="Proteomes" id="UP001162131"/>
    </source>
</evidence>
<reference evidence="1" key="1">
    <citation type="submission" date="2021-09" db="EMBL/GenBank/DDBJ databases">
        <authorList>
            <consortium name="AG Swart"/>
            <person name="Singh M."/>
            <person name="Singh A."/>
            <person name="Seah K."/>
            <person name="Emmerich C."/>
        </authorList>
    </citation>
    <scope>NUCLEOTIDE SEQUENCE</scope>
    <source>
        <strain evidence="1">ATCC30299</strain>
    </source>
</reference>
<name>A0AAU9IZG4_9CILI</name>